<name>A0ACC2T5B7_9FUNG</name>
<evidence type="ECO:0000313" key="2">
    <source>
        <dbReference type="Proteomes" id="UP001165960"/>
    </source>
</evidence>
<sequence>MKMGESFLTVTESVEQNKGLTASQTGKLFAFMSNFKDLFCNKDDPLPPANLEKHVIDTGTAKPIHKAPYHLAKKYENYIEQELNCLLSKGIIEPSTSP</sequence>
<organism evidence="1 2">
    <name type="scientific">Entomophthora muscae</name>
    <dbReference type="NCBI Taxonomy" id="34485"/>
    <lineage>
        <taxon>Eukaryota</taxon>
        <taxon>Fungi</taxon>
        <taxon>Fungi incertae sedis</taxon>
        <taxon>Zoopagomycota</taxon>
        <taxon>Entomophthoromycotina</taxon>
        <taxon>Entomophthoromycetes</taxon>
        <taxon>Entomophthorales</taxon>
        <taxon>Entomophthoraceae</taxon>
        <taxon>Entomophthora</taxon>
    </lineage>
</organism>
<keyword evidence="2" id="KW-1185">Reference proteome</keyword>
<dbReference type="EMBL" id="QTSX02003606">
    <property type="protein sequence ID" value="KAJ9069849.1"/>
    <property type="molecule type" value="Genomic_DNA"/>
</dbReference>
<evidence type="ECO:0000313" key="1">
    <source>
        <dbReference type="EMBL" id="KAJ9069849.1"/>
    </source>
</evidence>
<proteinExistence type="predicted"/>
<gene>
    <name evidence="1" type="ORF">DSO57_1014525</name>
</gene>
<dbReference type="Proteomes" id="UP001165960">
    <property type="component" value="Unassembled WGS sequence"/>
</dbReference>
<accession>A0ACC2T5B7</accession>
<protein>
    <submittedName>
        <fullName evidence="1">Uncharacterized protein</fullName>
    </submittedName>
</protein>
<reference evidence="1" key="1">
    <citation type="submission" date="2022-04" db="EMBL/GenBank/DDBJ databases">
        <title>Genome of the entomopathogenic fungus Entomophthora muscae.</title>
        <authorList>
            <person name="Elya C."/>
            <person name="Lovett B.R."/>
            <person name="Lee E."/>
            <person name="Macias A.M."/>
            <person name="Hajek A.E."/>
            <person name="De Bivort B.L."/>
            <person name="Kasson M.T."/>
            <person name="De Fine Licht H.H."/>
            <person name="Stajich J.E."/>
        </authorList>
    </citation>
    <scope>NUCLEOTIDE SEQUENCE</scope>
    <source>
        <strain evidence="1">Berkeley</strain>
    </source>
</reference>
<comment type="caution">
    <text evidence="1">The sequence shown here is derived from an EMBL/GenBank/DDBJ whole genome shotgun (WGS) entry which is preliminary data.</text>
</comment>